<evidence type="ECO:0000313" key="3">
    <source>
        <dbReference type="Proteomes" id="UP000231358"/>
    </source>
</evidence>
<accession>A0A2G7FXD5</accession>
<feature type="region of interest" description="Disordered" evidence="1">
    <location>
        <begin position="338"/>
        <end position="358"/>
    </location>
</feature>
<organism evidence="2 3">
    <name type="scientific">Aspergillus arachidicola</name>
    <dbReference type="NCBI Taxonomy" id="656916"/>
    <lineage>
        <taxon>Eukaryota</taxon>
        <taxon>Fungi</taxon>
        <taxon>Dikarya</taxon>
        <taxon>Ascomycota</taxon>
        <taxon>Pezizomycotina</taxon>
        <taxon>Eurotiomycetes</taxon>
        <taxon>Eurotiomycetidae</taxon>
        <taxon>Eurotiales</taxon>
        <taxon>Aspergillaceae</taxon>
        <taxon>Aspergillus</taxon>
        <taxon>Aspergillus subgen. Circumdati</taxon>
    </lineage>
</organism>
<dbReference type="AlphaFoldDB" id="A0A2G7FXD5"/>
<comment type="caution">
    <text evidence="2">The sequence shown here is derived from an EMBL/GenBank/DDBJ whole genome shotgun (WGS) entry which is preliminary data.</text>
</comment>
<dbReference type="Proteomes" id="UP000231358">
    <property type="component" value="Unassembled WGS sequence"/>
</dbReference>
<gene>
    <name evidence="2" type="ORF">AARAC_006686</name>
</gene>
<reference evidence="2 3" key="1">
    <citation type="submission" date="2017-05" db="EMBL/GenBank/DDBJ databases">
        <title>Genome sequence for an aflatoxigenic pathogen of Argentinian peanut, Aspergillus arachidicola.</title>
        <authorList>
            <person name="Moore G."/>
            <person name="Beltz S.B."/>
            <person name="Mack B.M."/>
        </authorList>
    </citation>
    <scope>NUCLEOTIDE SEQUENCE [LARGE SCALE GENOMIC DNA]</scope>
    <source>
        <strain evidence="2 3">CBS 117610</strain>
    </source>
</reference>
<sequence>MPSSLSSLSPELLVSILQSLTSSRDLDAIIKTSSQFYRVFAAYKQSILSTILLGAIPQEVELDFVLAYRAQRIWKFVPGNEDEELYGMPRVHRFRELSDSLNQESTAILDEYKSGKDDQLYELITDRALLPDIWKFYSSFEHLLVSYGTRAFSDLQQLSSVSNVLLYFTERTCLQRAFFRWEIYTCLFQVSQIHADDPLHPAPSTDPAPRFAAMLRPWEVEEMCCVGQFYKALMEELSDKIEDDFVTMAKEKMDTRVDVGGEKVEAGAYLDWFGLWWYDESSKGCQRSQHIDHLISRGMLAARKQTSAPFPIVRRMIVESDLEARGKKSILLGLHESDSREERVGDEGESGKGHPAENNSDDECLRHCNFGWLWAVGNEKMKWRWKIDLPANYELRNRGYVFWDKARLLRCKEFQSPCDPVKDAFEFPPSYQEHSELPGIQTKLKDTPIYGDVIRDIYEEIISRQIEGDVYSDLFTRGIKQ</sequence>
<name>A0A2G7FXD5_9EURO</name>
<proteinExistence type="predicted"/>
<dbReference type="EMBL" id="NEXV01000336">
    <property type="protein sequence ID" value="PIG85234.1"/>
    <property type="molecule type" value="Genomic_DNA"/>
</dbReference>
<protein>
    <recommendedName>
        <fullName evidence="4">F-box domain-containing protein</fullName>
    </recommendedName>
</protein>
<keyword evidence="3" id="KW-1185">Reference proteome</keyword>
<evidence type="ECO:0000313" key="2">
    <source>
        <dbReference type="EMBL" id="PIG85234.1"/>
    </source>
</evidence>
<evidence type="ECO:0000256" key="1">
    <source>
        <dbReference type="SAM" id="MobiDB-lite"/>
    </source>
</evidence>
<feature type="compositionally biased region" description="Basic and acidic residues" evidence="1">
    <location>
        <begin position="338"/>
        <end position="355"/>
    </location>
</feature>
<evidence type="ECO:0008006" key="4">
    <source>
        <dbReference type="Google" id="ProtNLM"/>
    </source>
</evidence>